<keyword evidence="1" id="KW-1133">Transmembrane helix</keyword>
<feature type="transmembrane region" description="Helical" evidence="1">
    <location>
        <begin position="375"/>
        <end position="397"/>
    </location>
</feature>
<reference evidence="2" key="1">
    <citation type="submission" date="2020-11" db="EMBL/GenBank/DDBJ databases">
        <title>Connecting structure to function with the recovery of over 1000 high-quality activated sludge metagenome-assembled genomes encoding full-length rRNA genes using long-read sequencing.</title>
        <authorList>
            <person name="Singleton C.M."/>
            <person name="Petriglieri F."/>
            <person name="Kristensen J.M."/>
            <person name="Kirkegaard R.H."/>
            <person name="Michaelsen T.Y."/>
            <person name="Andersen M.H."/>
            <person name="Karst S.M."/>
            <person name="Dueholm M.S."/>
            <person name="Nielsen P.H."/>
            <person name="Albertsen M."/>
        </authorList>
    </citation>
    <scope>NUCLEOTIDE SEQUENCE</scope>
    <source>
        <strain evidence="2">Fred_18-Q3-R57-64_BAT3C.431</strain>
    </source>
</reference>
<name>A0A7T9I1C9_9ARCH</name>
<dbReference type="EMBL" id="CP064981">
    <property type="protein sequence ID" value="QQR92899.1"/>
    <property type="molecule type" value="Genomic_DNA"/>
</dbReference>
<accession>A0A7T9I1C9</accession>
<evidence type="ECO:0000256" key="1">
    <source>
        <dbReference type="SAM" id="Phobius"/>
    </source>
</evidence>
<dbReference type="Proteomes" id="UP000596004">
    <property type="component" value="Chromosome"/>
</dbReference>
<gene>
    <name evidence="2" type="ORF">IPJ89_01480</name>
</gene>
<sequence length="414" mass="46277">MQTKYLFSILFLACLVTSAQALMLQEKSLSTYAFPGFEITSPATTHCETITFSPFTDFDTATNDTLLNLGIEFSPATDFDSNVTISTNNQLIQTIYSRDFIGKSNAHVLIPAELQRDNGTTLQICGNSSPSLQRLYVSSSGTLGLYQQPHFDRANDFETVVVTPERILGQEVEAQVFVRNSGALPASVHVDYRKYDVPYLPLLKGETGFDATLEPYESRTITYYIKPLRAVDLALPPAVLTYTNIFGEEEKIESNRAQVRVKQPEFNVKGVFLLNQTHARVDEPVDVRWLAQNDGIDPLYGLSATYTITPETTTTLPRMMIPELLPSKAESRGFTIQFAEPGTYTLGCVIFQESNPELHTNCQGTTITITEDTRLITLLLSLMLVIIGIGVYAYIYYSKPKPHTEVKPKKRFQT</sequence>
<evidence type="ECO:0000313" key="2">
    <source>
        <dbReference type="EMBL" id="QQR92899.1"/>
    </source>
</evidence>
<organism evidence="2">
    <name type="scientific">Candidatus Iainarchaeum sp</name>
    <dbReference type="NCBI Taxonomy" id="3101447"/>
    <lineage>
        <taxon>Archaea</taxon>
        <taxon>Candidatus Iainarchaeota</taxon>
        <taxon>Candidatus Iainarchaeia</taxon>
        <taxon>Candidatus Iainarchaeales</taxon>
        <taxon>Candidatus Iainarchaeaceae</taxon>
        <taxon>Candidatus Iainarchaeum</taxon>
    </lineage>
</organism>
<protein>
    <submittedName>
        <fullName evidence="2">Uncharacterized protein</fullName>
    </submittedName>
</protein>
<dbReference type="AlphaFoldDB" id="A0A7T9I1C9"/>
<keyword evidence="1" id="KW-0812">Transmembrane</keyword>
<proteinExistence type="predicted"/>
<keyword evidence="1" id="KW-0472">Membrane</keyword>